<dbReference type="GO" id="GO:0010032">
    <property type="term" value="P:meiotic chromosome condensation"/>
    <property type="evidence" value="ECO:0007669"/>
    <property type="project" value="TreeGrafter"/>
</dbReference>
<dbReference type="PANTHER" id="PTHR14222:SF1">
    <property type="entry name" value="CONDENSIN-2 COMPLEX SUBUNIT D3"/>
    <property type="match status" value="1"/>
</dbReference>
<dbReference type="GO" id="GO:0007076">
    <property type="term" value="P:mitotic chromosome condensation"/>
    <property type="evidence" value="ECO:0007669"/>
    <property type="project" value="InterPro"/>
</dbReference>
<protein>
    <submittedName>
        <fullName evidence="2">(Mediterranean fruit fly) hypothetical protein</fullName>
    </submittedName>
</protein>
<dbReference type="InterPro" id="IPR026971">
    <property type="entry name" value="CND1/NCAPD3"/>
</dbReference>
<organism evidence="2 3">
    <name type="scientific">Ceratitis capitata</name>
    <name type="common">Mediterranean fruit fly</name>
    <name type="synonym">Tephritis capitata</name>
    <dbReference type="NCBI Taxonomy" id="7213"/>
    <lineage>
        <taxon>Eukaryota</taxon>
        <taxon>Metazoa</taxon>
        <taxon>Ecdysozoa</taxon>
        <taxon>Arthropoda</taxon>
        <taxon>Hexapoda</taxon>
        <taxon>Insecta</taxon>
        <taxon>Pterygota</taxon>
        <taxon>Neoptera</taxon>
        <taxon>Endopterygota</taxon>
        <taxon>Diptera</taxon>
        <taxon>Brachycera</taxon>
        <taxon>Muscomorpha</taxon>
        <taxon>Tephritoidea</taxon>
        <taxon>Tephritidae</taxon>
        <taxon>Ceratitis</taxon>
        <taxon>Ceratitis</taxon>
    </lineage>
</organism>
<keyword evidence="3" id="KW-1185">Reference proteome</keyword>
<evidence type="ECO:0000313" key="2">
    <source>
        <dbReference type="EMBL" id="CAD7000098.1"/>
    </source>
</evidence>
<comment type="caution">
    <text evidence="2">The sequence shown here is derived from an EMBL/GenBank/DDBJ whole genome shotgun (WGS) entry which is preliminary data.</text>
</comment>
<evidence type="ECO:0000256" key="1">
    <source>
        <dbReference type="SAM" id="MobiDB-lite"/>
    </source>
</evidence>
<name>A0A811UP50_CERCA</name>
<dbReference type="EMBL" id="CAJHJT010000012">
    <property type="protein sequence ID" value="CAD7000098.1"/>
    <property type="molecule type" value="Genomic_DNA"/>
</dbReference>
<accession>A0A811UP50</accession>
<dbReference type="OrthoDB" id="10263978at2759"/>
<dbReference type="Proteomes" id="UP000606786">
    <property type="component" value="Unassembled WGS sequence"/>
</dbReference>
<dbReference type="PANTHER" id="PTHR14222">
    <property type="entry name" value="CONDENSIN"/>
    <property type="match status" value="1"/>
</dbReference>
<sequence length="1330" mass="151786">MSELLGLFSKLSEFYDRNLLWENIEELYENDAEKEQDKKNADSDDVPLSKLSAKSSVQELPFVRRALNDSQVLSTLLELSSAIRLLRGETSASYDNTYDCWDEVVKVSPRDSYLSFVYALAGLAAVDPTSATYTKLSIAVVNAYFLSLTIPGAKGFHIFETEVIAHCLQVFGLIERIQHPDVARRMSKQQAIEIWVRFSTFCDDFKLLLRYVHFNDHKDTRNLLLKKLVDILYMNHERGYANMYSANLHAKCFEIFEEFINAHNGEPEETLMKLMNMTVFLHTYAPKPKSNYGSFSSNDCEHISDWFIKCISKYPRLLVKVLSFYIECLVTNPIKSWKSEQTQRALEYAAKYDAALFTKCNESSVEFLCEAIYADEVMIRARAVDLISRILQLEAHVDWQMFRHEVSDIPREVYLINELIKSLQDCNNTIKLKAVQALHVALTKGSPTTVKILSEGIRYTKYRDIGVELPDEPRVRKNEIRYEKPTALEPKYSFEGHGLLELAFMHLPEYIYMFFFQSAQSFIRRAGIMFVEQLVKLNPLIIFNTNFVAETTRLVDEPTALVRKQTLLTIDSILGCYPNCYPVVWVWCKIVAPMLHDGDPKNVEIAMDCFRSRVLANLSGIDQSNKAEHFMPWVIIRTMLSTQPRLYLQTCFHTALQQRMLNSEILSVIESHLLTSNSTEAWIVLNFVSGKIKSKEPDALIHLFTSLKSWNKEQNMLIALEVLSNCIQDFSHTALNHAFNHILTQIREGQIIPVLIGKAFDLLIHIDNCSQSQASKSKNNKSNPLELCEKTWLLELHELLEYHVLSGIADFPDNRAIFMSYLYSYSEVNLQTRLRPHHTIVSFVHKYMSVCLKLPESELDLENERLFNSMILIAGRLSLRDAVTASTSCMIYGSILRTIDRPPIVNTIVVALTDLCKKHTQIVERIIVHVLAKLFSPYVVNRIETFKCFEKLVLQDQLKLRGSLLLALMAAILDENRELATRACEFFAEFLSKKNSTLFQKCLIECPFVFNEFKDFDGLDSFSDTGIKSPLKGEEKRKSRQLLYNHLMTSVDEVNLVLYFGQLKLISEKSLRDASMKTPEGIALLKDVLFILKRVCQLIKEQKSTTENKDDEGENDKTDDATAEANEATALEGLGVGKTPATAPTGSTGRGRGRRREVVTMPDALNILEKSLIFIPTIHKCFTAHSDDALQKAFDDLGHALAKRFPNLVQYAQPAGFWRKYREKIATPLKAKQKKNPKRKVRNPNTPDNPKANSTKIGESFTCDDVDDGAADNDMDIDEDLECDSAAESEFCSDYDLPLASKKYDGASPQKRLRLSDSEIPMEYLFNPKI</sequence>
<feature type="compositionally biased region" description="Polar residues" evidence="1">
    <location>
        <begin position="1246"/>
        <end position="1257"/>
    </location>
</feature>
<feature type="region of interest" description="Disordered" evidence="1">
    <location>
        <begin position="1228"/>
        <end position="1260"/>
    </location>
</feature>
<reference evidence="2" key="1">
    <citation type="submission" date="2020-11" db="EMBL/GenBank/DDBJ databases">
        <authorList>
            <person name="Whitehead M."/>
        </authorList>
    </citation>
    <scope>NUCLEOTIDE SEQUENCE</scope>
    <source>
        <strain evidence="2">EGII</strain>
    </source>
</reference>
<dbReference type="GO" id="GO:0000796">
    <property type="term" value="C:condensin complex"/>
    <property type="evidence" value="ECO:0007669"/>
    <property type="project" value="TreeGrafter"/>
</dbReference>
<dbReference type="SUPFAM" id="SSF48371">
    <property type="entry name" value="ARM repeat"/>
    <property type="match status" value="1"/>
</dbReference>
<evidence type="ECO:0000313" key="3">
    <source>
        <dbReference type="Proteomes" id="UP000606786"/>
    </source>
</evidence>
<proteinExistence type="predicted"/>
<feature type="compositionally biased region" description="Basic residues" evidence="1">
    <location>
        <begin position="1231"/>
        <end position="1242"/>
    </location>
</feature>
<dbReference type="GO" id="GO:0042393">
    <property type="term" value="F:histone binding"/>
    <property type="evidence" value="ECO:0007669"/>
    <property type="project" value="TreeGrafter"/>
</dbReference>
<dbReference type="GO" id="GO:0000779">
    <property type="term" value="C:condensed chromosome, centromeric region"/>
    <property type="evidence" value="ECO:0007669"/>
    <property type="project" value="TreeGrafter"/>
</dbReference>
<dbReference type="InterPro" id="IPR016024">
    <property type="entry name" value="ARM-type_fold"/>
</dbReference>
<feature type="region of interest" description="Disordered" evidence="1">
    <location>
        <begin position="1129"/>
        <end position="1156"/>
    </location>
</feature>
<gene>
    <name evidence="2" type="ORF">CCAP1982_LOCUS8596</name>
</gene>